<gene>
    <name evidence="1" type="ORF">L1O03_06235</name>
</gene>
<proteinExistence type="predicted"/>
<organism evidence="1 2">
    <name type="scientific">Corynebacterium uropygiale</name>
    <dbReference type="NCBI Taxonomy" id="1775911"/>
    <lineage>
        <taxon>Bacteria</taxon>
        <taxon>Bacillati</taxon>
        <taxon>Actinomycetota</taxon>
        <taxon>Actinomycetes</taxon>
        <taxon>Mycobacteriales</taxon>
        <taxon>Corynebacteriaceae</taxon>
        <taxon>Corynebacterium</taxon>
    </lineage>
</organism>
<protein>
    <submittedName>
        <fullName evidence="1">Uncharacterized protein</fullName>
    </submittedName>
</protein>
<keyword evidence="2" id="KW-1185">Reference proteome</keyword>
<dbReference type="RefSeq" id="WP_236118589.1">
    <property type="nucleotide sequence ID" value="NZ_JAKGSI010000003.1"/>
</dbReference>
<dbReference type="Proteomes" id="UP001139336">
    <property type="component" value="Unassembled WGS sequence"/>
</dbReference>
<evidence type="ECO:0000313" key="2">
    <source>
        <dbReference type="Proteomes" id="UP001139336"/>
    </source>
</evidence>
<sequence length="92" mass="10923">MIYDQDNDPYAKLWKEFDRRFSHLLPEDDREMVQGSANCGEEDASLLEAMLLCHYYEIDLPVEFIDRMQGRFSNVKGFGRILDEMRERSKTP</sequence>
<evidence type="ECO:0000313" key="1">
    <source>
        <dbReference type="EMBL" id="MCF4006777.1"/>
    </source>
</evidence>
<dbReference type="AlphaFoldDB" id="A0A9X1QNR1"/>
<accession>A0A9X1QNR1</accession>
<dbReference type="EMBL" id="JAKGSI010000003">
    <property type="protein sequence ID" value="MCF4006777.1"/>
    <property type="molecule type" value="Genomic_DNA"/>
</dbReference>
<comment type="caution">
    <text evidence="1">The sequence shown here is derived from an EMBL/GenBank/DDBJ whole genome shotgun (WGS) entry which is preliminary data.</text>
</comment>
<name>A0A9X1QNR1_9CORY</name>
<reference evidence="1" key="1">
    <citation type="submission" date="2022-01" db="EMBL/GenBank/DDBJ databases">
        <title>Corynebacterium sp. nov isolated from isolated from the feces of the greater white-fronted geese (Anser albifrons) at Poyang Lake, PR China.</title>
        <authorList>
            <person name="Liu Q."/>
        </authorList>
    </citation>
    <scope>NUCLEOTIDE SEQUENCE</scope>
    <source>
        <strain evidence="1">JCM 32435</strain>
    </source>
</reference>